<dbReference type="EMBL" id="JABFMT010000012">
    <property type="protein sequence ID" value="NUU02521.1"/>
    <property type="molecule type" value="Genomic_DNA"/>
</dbReference>
<evidence type="ECO:0000256" key="1">
    <source>
        <dbReference type="SAM" id="MobiDB-lite"/>
    </source>
</evidence>
<reference evidence="2 3" key="1">
    <citation type="journal article" date="2020" name="Front. Plant Sci.">
        <title>Isolation of Rhizosphere Bacteria That Improve Quality and Water Stress Tolerance in Greenhouse Ornamentals.</title>
        <authorList>
            <person name="Nordstedt N.P."/>
            <person name="Jones M.L."/>
        </authorList>
    </citation>
    <scope>NUCLEOTIDE SEQUENCE [LARGE SCALE GENOMIC DNA]</scope>
    <source>
        <strain evidence="2 3">C6C2</strain>
    </source>
</reference>
<keyword evidence="3" id="KW-1185">Reference proteome</keyword>
<name>A0ABX2M2P3_9BURK</name>
<evidence type="ECO:0000313" key="3">
    <source>
        <dbReference type="Proteomes" id="UP000536746"/>
    </source>
</evidence>
<gene>
    <name evidence="2" type="ORF">HNO84_13010</name>
</gene>
<feature type="region of interest" description="Disordered" evidence="1">
    <location>
        <begin position="87"/>
        <end position="148"/>
    </location>
</feature>
<protein>
    <submittedName>
        <fullName evidence="2">Uncharacterized protein</fullName>
    </submittedName>
</protein>
<feature type="region of interest" description="Disordered" evidence="1">
    <location>
        <begin position="1"/>
        <end position="47"/>
    </location>
</feature>
<organism evidence="2 3">
    <name type="scientific">Herbaspirillum robiniae</name>
    <dbReference type="NCBI Taxonomy" id="2014887"/>
    <lineage>
        <taxon>Bacteria</taxon>
        <taxon>Pseudomonadati</taxon>
        <taxon>Pseudomonadota</taxon>
        <taxon>Betaproteobacteria</taxon>
        <taxon>Burkholderiales</taxon>
        <taxon>Oxalobacteraceae</taxon>
        <taxon>Herbaspirillum</taxon>
    </lineage>
</organism>
<evidence type="ECO:0000313" key="2">
    <source>
        <dbReference type="EMBL" id="NUU02521.1"/>
    </source>
</evidence>
<accession>A0ABX2M2P3</accession>
<comment type="caution">
    <text evidence="2">The sequence shown here is derived from an EMBL/GenBank/DDBJ whole genome shotgun (WGS) entry which is preliminary data.</text>
</comment>
<proteinExistence type="predicted"/>
<dbReference type="Proteomes" id="UP000536746">
    <property type="component" value="Unassembled WGS sequence"/>
</dbReference>
<feature type="compositionally biased region" description="Low complexity" evidence="1">
    <location>
        <begin position="88"/>
        <end position="115"/>
    </location>
</feature>
<sequence>MYMHLPTRAPSGSAPRRGPKVVKNTNTAPQEPRKTVFQPDKIPKGSPEFKQHLQRIDTFDRIRVQGTQPTRSQFSSLLQWVSAVKQKPAVTPTTPTIPTTPTLPATSAAGAGAARPARDELAETRYTPSPAAAAPVLYDGTGKSPPSS</sequence>
<dbReference type="RefSeq" id="WP_079214305.1">
    <property type="nucleotide sequence ID" value="NZ_CP018845.1"/>
</dbReference>